<dbReference type="InParanoid" id="A0A3N1G9X0"/>
<dbReference type="PANTHER" id="PTHR43649:SF14">
    <property type="entry name" value="BLR3389 PROTEIN"/>
    <property type="match status" value="1"/>
</dbReference>
<proteinExistence type="predicted"/>
<name>A0A3N1G9X0_9ACTN</name>
<dbReference type="OrthoDB" id="8317736at2"/>
<dbReference type="InterPro" id="IPR006059">
    <property type="entry name" value="SBP"/>
</dbReference>
<dbReference type="InterPro" id="IPR050490">
    <property type="entry name" value="Bact_solute-bd_prot1"/>
</dbReference>
<feature type="signal peptide" evidence="1">
    <location>
        <begin position="1"/>
        <end position="32"/>
    </location>
</feature>
<evidence type="ECO:0000313" key="2">
    <source>
        <dbReference type="EMBL" id="ROP27040.1"/>
    </source>
</evidence>
<protein>
    <submittedName>
        <fullName evidence="2">Carbohydrate ABC transporter substrate-binding protein (CUT1 family)</fullName>
    </submittedName>
</protein>
<accession>A0A3N1G9X0</accession>
<dbReference type="RefSeq" id="WP_123381036.1">
    <property type="nucleotide sequence ID" value="NZ_RJKN01000008.1"/>
</dbReference>
<dbReference type="EMBL" id="RJKN01000008">
    <property type="protein sequence ID" value="ROP27040.1"/>
    <property type="molecule type" value="Genomic_DNA"/>
</dbReference>
<dbReference type="Gene3D" id="3.40.190.10">
    <property type="entry name" value="Periplasmic binding protein-like II"/>
    <property type="match status" value="2"/>
</dbReference>
<sequence>MTRTALTSTPRRTHARRAASAVVALTTAAALAACGGGSDGGNAGGDENTLTWWHNSNTDPGAGYYEEVAAAFEEANPGTTIEISALPHEDMLTRLNAAFQSGDVPDVYMERGGGELADHVEAGLTMDLSEGAADTIEKIGGSVAGWQVDGATYALPFSVGVVGFWYNTELFEQAGITEAPTTMEELDAAVQALKDAGIQPISVGAGDTWPAAHYWYYLAVRECGQDVLTDAVTSLDFSDECFVRAGEDLEAFIGTEPFNEGFLATPAQVGPASASGLLASEQVAMELAGHWEPGVMQGLTEGGEGLGEKTGWFAFPTVEGGEGAPDAALGGGDAWACAADAPPVCVDFVNYLLSDEVQTGFAERDMGLPTNPAATGAVSDPALADLIAVRDSAPYVQLYFDTAFGENVGGAMNDAIALMFAGQGSAQDVVDATQSAAGTA</sequence>
<dbReference type="PROSITE" id="PS51257">
    <property type="entry name" value="PROKAR_LIPOPROTEIN"/>
    <property type="match status" value="1"/>
</dbReference>
<dbReference type="Proteomes" id="UP000276232">
    <property type="component" value="Unassembled WGS sequence"/>
</dbReference>
<gene>
    <name evidence="2" type="ORF">EDC03_2968</name>
</gene>
<keyword evidence="1" id="KW-0732">Signal</keyword>
<dbReference type="PANTHER" id="PTHR43649">
    <property type="entry name" value="ARABINOSE-BINDING PROTEIN-RELATED"/>
    <property type="match status" value="1"/>
</dbReference>
<comment type="caution">
    <text evidence="2">The sequence shown here is derived from an EMBL/GenBank/DDBJ whole genome shotgun (WGS) entry which is preliminary data.</text>
</comment>
<dbReference type="Pfam" id="PF01547">
    <property type="entry name" value="SBP_bac_1"/>
    <property type="match status" value="1"/>
</dbReference>
<reference evidence="2 3" key="1">
    <citation type="journal article" date="2015" name="Stand. Genomic Sci.">
        <title>Genomic Encyclopedia of Bacterial and Archaeal Type Strains, Phase III: the genomes of soil and plant-associated and newly described type strains.</title>
        <authorList>
            <person name="Whitman W.B."/>
            <person name="Woyke T."/>
            <person name="Klenk H.P."/>
            <person name="Zhou Y."/>
            <person name="Lilburn T.G."/>
            <person name="Beck B.J."/>
            <person name="De Vos P."/>
            <person name="Vandamme P."/>
            <person name="Eisen J.A."/>
            <person name="Garrity G."/>
            <person name="Hugenholtz P."/>
            <person name="Kyrpides N.C."/>
        </authorList>
    </citation>
    <scope>NUCLEOTIDE SEQUENCE [LARGE SCALE GENOMIC DNA]</scope>
    <source>
        <strain evidence="2 3">CECT 7306</strain>
    </source>
</reference>
<evidence type="ECO:0000256" key="1">
    <source>
        <dbReference type="SAM" id="SignalP"/>
    </source>
</evidence>
<keyword evidence="3" id="KW-1185">Reference proteome</keyword>
<evidence type="ECO:0000313" key="3">
    <source>
        <dbReference type="Proteomes" id="UP000276232"/>
    </source>
</evidence>
<dbReference type="SUPFAM" id="SSF53850">
    <property type="entry name" value="Periplasmic binding protein-like II"/>
    <property type="match status" value="1"/>
</dbReference>
<organism evidence="2 3">
    <name type="scientific">Pseudokineococcus lusitanus</name>
    <dbReference type="NCBI Taxonomy" id="763993"/>
    <lineage>
        <taxon>Bacteria</taxon>
        <taxon>Bacillati</taxon>
        <taxon>Actinomycetota</taxon>
        <taxon>Actinomycetes</taxon>
        <taxon>Kineosporiales</taxon>
        <taxon>Kineosporiaceae</taxon>
        <taxon>Pseudokineococcus</taxon>
    </lineage>
</organism>
<feature type="chain" id="PRO_5039648321" evidence="1">
    <location>
        <begin position="33"/>
        <end position="440"/>
    </location>
</feature>
<dbReference type="AlphaFoldDB" id="A0A3N1G9X0"/>